<keyword evidence="2" id="KW-1185">Reference proteome</keyword>
<sequence length="85" mass="9291">MSTHEDEGASDDESMGSMRILNARKAKTEVRTFVDSGATHNFMAVDEAKRLRINTTKGSGTIKAVNSEAKLIHEVAKDVWAKIGE</sequence>
<dbReference type="InterPro" id="IPR021109">
    <property type="entry name" value="Peptidase_aspartic_dom_sf"/>
</dbReference>
<reference evidence="1" key="2">
    <citation type="submission" date="2022-01" db="EMBL/GenBank/DDBJ databases">
        <authorList>
            <person name="Yamashiro T."/>
            <person name="Shiraishi A."/>
            <person name="Satake H."/>
            <person name="Nakayama K."/>
        </authorList>
    </citation>
    <scope>NUCLEOTIDE SEQUENCE</scope>
</reference>
<keyword evidence="1" id="KW-0378">Hydrolase</keyword>
<dbReference type="EMBL" id="BQNB010013527">
    <property type="protein sequence ID" value="GJT17078.1"/>
    <property type="molecule type" value="Genomic_DNA"/>
</dbReference>
<gene>
    <name evidence="1" type="ORF">Tco_0875784</name>
</gene>
<dbReference type="GO" id="GO:0006508">
    <property type="term" value="P:proteolysis"/>
    <property type="evidence" value="ECO:0007669"/>
    <property type="project" value="UniProtKB-KW"/>
</dbReference>
<evidence type="ECO:0000313" key="1">
    <source>
        <dbReference type="EMBL" id="GJT17078.1"/>
    </source>
</evidence>
<keyword evidence="1" id="KW-0645">Protease</keyword>
<comment type="caution">
    <text evidence="1">The sequence shown here is derived from an EMBL/GenBank/DDBJ whole genome shotgun (WGS) entry which is preliminary data.</text>
</comment>
<dbReference type="Proteomes" id="UP001151760">
    <property type="component" value="Unassembled WGS sequence"/>
</dbReference>
<dbReference type="Gene3D" id="2.40.70.10">
    <property type="entry name" value="Acid Proteases"/>
    <property type="match status" value="1"/>
</dbReference>
<proteinExistence type="predicted"/>
<accession>A0ABQ5BRA8</accession>
<reference evidence="1" key="1">
    <citation type="journal article" date="2022" name="Int. J. Mol. Sci.">
        <title>Draft Genome of Tanacetum Coccineum: Genomic Comparison of Closely Related Tanacetum-Family Plants.</title>
        <authorList>
            <person name="Yamashiro T."/>
            <person name="Shiraishi A."/>
            <person name="Nakayama K."/>
            <person name="Satake H."/>
        </authorList>
    </citation>
    <scope>NUCLEOTIDE SEQUENCE</scope>
</reference>
<dbReference type="GO" id="GO:0008233">
    <property type="term" value="F:peptidase activity"/>
    <property type="evidence" value="ECO:0007669"/>
    <property type="project" value="UniProtKB-KW"/>
</dbReference>
<organism evidence="1 2">
    <name type="scientific">Tanacetum coccineum</name>
    <dbReference type="NCBI Taxonomy" id="301880"/>
    <lineage>
        <taxon>Eukaryota</taxon>
        <taxon>Viridiplantae</taxon>
        <taxon>Streptophyta</taxon>
        <taxon>Embryophyta</taxon>
        <taxon>Tracheophyta</taxon>
        <taxon>Spermatophyta</taxon>
        <taxon>Magnoliopsida</taxon>
        <taxon>eudicotyledons</taxon>
        <taxon>Gunneridae</taxon>
        <taxon>Pentapetalae</taxon>
        <taxon>asterids</taxon>
        <taxon>campanulids</taxon>
        <taxon>Asterales</taxon>
        <taxon>Asteraceae</taxon>
        <taxon>Asteroideae</taxon>
        <taxon>Anthemideae</taxon>
        <taxon>Anthemidinae</taxon>
        <taxon>Tanacetum</taxon>
    </lineage>
</organism>
<name>A0ABQ5BRA8_9ASTR</name>
<protein>
    <submittedName>
        <fullName evidence="1">Gag-aspartyl protease domain-containing protein</fullName>
    </submittedName>
</protein>
<evidence type="ECO:0000313" key="2">
    <source>
        <dbReference type="Proteomes" id="UP001151760"/>
    </source>
</evidence>